<keyword evidence="3" id="KW-0813">Transport</keyword>
<feature type="transmembrane region" description="Helical" evidence="8">
    <location>
        <begin position="128"/>
        <end position="152"/>
    </location>
</feature>
<evidence type="ECO:0000313" key="11">
    <source>
        <dbReference type="Proteomes" id="UP000317422"/>
    </source>
</evidence>
<feature type="transmembrane region" description="Helical" evidence="8">
    <location>
        <begin position="212"/>
        <end position="232"/>
    </location>
</feature>
<dbReference type="PROSITE" id="PS00216">
    <property type="entry name" value="SUGAR_TRANSPORT_1"/>
    <property type="match status" value="1"/>
</dbReference>
<evidence type="ECO:0000256" key="8">
    <source>
        <dbReference type="SAM" id="Phobius"/>
    </source>
</evidence>
<dbReference type="InterPro" id="IPR036259">
    <property type="entry name" value="MFS_trans_sf"/>
</dbReference>
<dbReference type="Gene3D" id="1.20.1720.10">
    <property type="entry name" value="Multidrug resistance protein D"/>
    <property type="match status" value="1"/>
</dbReference>
<organism evidence="10 11">
    <name type="scientific">Haloactinospora alba</name>
    <dbReference type="NCBI Taxonomy" id="405555"/>
    <lineage>
        <taxon>Bacteria</taxon>
        <taxon>Bacillati</taxon>
        <taxon>Actinomycetota</taxon>
        <taxon>Actinomycetes</taxon>
        <taxon>Streptosporangiales</taxon>
        <taxon>Nocardiopsidaceae</taxon>
        <taxon>Haloactinospora</taxon>
    </lineage>
</organism>
<feature type="transmembrane region" description="Helical" evidence="8">
    <location>
        <begin position="275"/>
        <end position="294"/>
    </location>
</feature>
<evidence type="ECO:0000256" key="2">
    <source>
        <dbReference type="ARBA" id="ARBA00006236"/>
    </source>
</evidence>
<dbReference type="GO" id="GO:0042910">
    <property type="term" value="F:xenobiotic transmembrane transporter activity"/>
    <property type="evidence" value="ECO:0007669"/>
    <property type="project" value="InterPro"/>
</dbReference>
<feature type="domain" description="Major facilitator superfamily (MFS) profile" evidence="9">
    <location>
        <begin position="2"/>
        <end position="393"/>
    </location>
</feature>
<evidence type="ECO:0000256" key="6">
    <source>
        <dbReference type="ARBA" id="ARBA00022989"/>
    </source>
</evidence>
<dbReference type="PANTHER" id="PTHR23502:SF132">
    <property type="entry name" value="POLYAMINE TRANSPORTER 2-RELATED"/>
    <property type="match status" value="1"/>
</dbReference>
<dbReference type="FunFam" id="1.20.1720.10:FF:000005">
    <property type="entry name" value="Bcr/CflA family efflux transporter"/>
    <property type="match status" value="1"/>
</dbReference>
<dbReference type="AlphaFoldDB" id="A0A543NID7"/>
<keyword evidence="5 8" id="KW-0812">Transmembrane</keyword>
<feature type="transmembrane region" description="Helical" evidence="8">
    <location>
        <begin position="95"/>
        <end position="116"/>
    </location>
</feature>
<dbReference type="PRINTS" id="PR00173">
    <property type="entry name" value="EDTRNSPORT"/>
</dbReference>
<evidence type="ECO:0000313" key="10">
    <source>
        <dbReference type="EMBL" id="TQN31608.1"/>
    </source>
</evidence>
<dbReference type="GO" id="GO:1990961">
    <property type="term" value="P:xenobiotic detoxification by transmembrane export across the plasma membrane"/>
    <property type="evidence" value="ECO:0007669"/>
    <property type="project" value="InterPro"/>
</dbReference>
<evidence type="ECO:0000259" key="9">
    <source>
        <dbReference type="PROSITE" id="PS50850"/>
    </source>
</evidence>
<dbReference type="Proteomes" id="UP000317422">
    <property type="component" value="Unassembled WGS sequence"/>
</dbReference>
<comment type="subcellular location">
    <subcellularLocation>
        <location evidence="1">Cell membrane</location>
        <topology evidence="1">Multi-pass membrane protein</topology>
    </subcellularLocation>
</comment>
<dbReference type="SUPFAM" id="SSF103473">
    <property type="entry name" value="MFS general substrate transporter"/>
    <property type="match status" value="1"/>
</dbReference>
<dbReference type="GO" id="GO:0005886">
    <property type="term" value="C:plasma membrane"/>
    <property type="evidence" value="ECO:0007669"/>
    <property type="project" value="UniProtKB-SubCell"/>
</dbReference>
<feature type="transmembrane region" description="Helical" evidence="8">
    <location>
        <begin position="158"/>
        <end position="178"/>
    </location>
</feature>
<keyword evidence="7 8" id="KW-0472">Membrane</keyword>
<proteinExistence type="inferred from homology"/>
<accession>A0A543NID7</accession>
<dbReference type="InterPro" id="IPR005829">
    <property type="entry name" value="Sugar_transporter_CS"/>
</dbReference>
<feature type="transmembrane region" description="Helical" evidence="8">
    <location>
        <begin position="339"/>
        <end position="360"/>
    </location>
</feature>
<dbReference type="PANTHER" id="PTHR23502">
    <property type="entry name" value="MAJOR FACILITATOR SUPERFAMILY"/>
    <property type="match status" value="1"/>
</dbReference>
<dbReference type="InterPro" id="IPR004812">
    <property type="entry name" value="Efflux_drug-R_Bcr/CmlA"/>
</dbReference>
<protein>
    <submittedName>
        <fullName evidence="10">DHA1 family bicyclomycin/chloramphenicol resistance-like MFS transporter</fullName>
    </submittedName>
</protein>
<dbReference type="RefSeq" id="WP_141923058.1">
    <property type="nucleotide sequence ID" value="NZ_VFQC01000001.1"/>
</dbReference>
<evidence type="ECO:0000256" key="1">
    <source>
        <dbReference type="ARBA" id="ARBA00004651"/>
    </source>
</evidence>
<dbReference type="NCBIfam" id="TIGR00710">
    <property type="entry name" value="efflux_Bcr_CflA"/>
    <property type="match status" value="1"/>
</dbReference>
<evidence type="ECO:0000256" key="4">
    <source>
        <dbReference type="ARBA" id="ARBA00022475"/>
    </source>
</evidence>
<name>A0A543NID7_9ACTN</name>
<evidence type="ECO:0000256" key="5">
    <source>
        <dbReference type="ARBA" id="ARBA00022692"/>
    </source>
</evidence>
<feature type="transmembrane region" description="Helical" evidence="8">
    <location>
        <begin position="42"/>
        <end position="62"/>
    </location>
</feature>
<dbReference type="Pfam" id="PF07690">
    <property type="entry name" value="MFS_1"/>
    <property type="match status" value="1"/>
</dbReference>
<evidence type="ECO:0000256" key="7">
    <source>
        <dbReference type="ARBA" id="ARBA00023136"/>
    </source>
</evidence>
<sequence length="396" mass="40621">MALLVLVLGALTATGPLSTDLYLPAFPQIARDLNAPESQIQLTLTAIMLGLGVGQLVIGPLSDGLGRRLPLLLGVTVFTVTTFACMLAPSAPVLVALRFVQGVAGAAGAVIARAVVRDLFEGDHAARFFTRLMLVTGMAPLLGPILGGQLLLLGPWQLTFGVIGGVSTLTLVVVFFWLPESLPRSERREMRPAELARTVGALLRDARFVGPALTLGLSFGMMFTYVSSFSFVSQNQFGATAQQFSLIFAVNTLGIIIGTQLNGFLIGRVETARRLAAGLTGALVAVVTMSLLAATGSAGLLSLTVVFFGMMFSVGFVFPNATTLAISSQPPAVAGTASALMGSMQFALGGGLAALAGLTATGEATLASMAVVMVSVGAASAVVFAVLGRSAARSVS</sequence>
<dbReference type="InterPro" id="IPR020846">
    <property type="entry name" value="MFS_dom"/>
</dbReference>
<comment type="similarity">
    <text evidence="2">Belongs to the major facilitator superfamily. Bcr/CmlA family.</text>
</comment>
<dbReference type="EMBL" id="VFQC01000001">
    <property type="protein sequence ID" value="TQN31608.1"/>
    <property type="molecule type" value="Genomic_DNA"/>
</dbReference>
<keyword evidence="4" id="KW-1003">Cell membrane</keyword>
<reference evidence="10 11" key="1">
    <citation type="submission" date="2019-06" db="EMBL/GenBank/DDBJ databases">
        <title>Sequencing the genomes of 1000 actinobacteria strains.</title>
        <authorList>
            <person name="Klenk H.-P."/>
        </authorList>
    </citation>
    <scope>NUCLEOTIDE SEQUENCE [LARGE SCALE GENOMIC DNA]</scope>
    <source>
        <strain evidence="10 11">DSM 45015</strain>
    </source>
</reference>
<keyword evidence="11" id="KW-1185">Reference proteome</keyword>
<evidence type="ECO:0000256" key="3">
    <source>
        <dbReference type="ARBA" id="ARBA00022448"/>
    </source>
</evidence>
<gene>
    <name evidence="10" type="ORF">FHX37_1516</name>
</gene>
<dbReference type="OrthoDB" id="9814303at2"/>
<dbReference type="InterPro" id="IPR011701">
    <property type="entry name" value="MFS"/>
</dbReference>
<feature type="transmembrane region" description="Helical" evidence="8">
    <location>
        <begin position="244"/>
        <end position="263"/>
    </location>
</feature>
<comment type="caution">
    <text evidence="10">The sequence shown here is derived from an EMBL/GenBank/DDBJ whole genome shotgun (WGS) entry which is preliminary data.</text>
</comment>
<feature type="transmembrane region" description="Helical" evidence="8">
    <location>
        <begin position="69"/>
        <end position="89"/>
    </location>
</feature>
<dbReference type="PROSITE" id="PS50850">
    <property type="entry name" value="MFS"/>
    <property type="match status" value="1"/>
</dbReference>
<keyword evidence="6 8" id="KW-1133">Transmembrane helix</keyword>
<feature type="transmembrane region" description="Helical" evidence="8">
    <location>
        <begin position="300"/>
        <end position="318"/>
    </location>
</feature>
<feature type="transmembrane region" description="Helical" evidence="8">
    <location>
        <begin position="366"/>
        <end position="387"/>
    </location>
</feature>